<evidence type="ECO:0000313" key="1">
    <source>
        <dbReference type="EMBL" id="VGO21220.1"/>
    </source>
</evidence>
<dbReference type="AntiFam" id="ANF00075">
    <property type="entry name" value="Shadow ORF (opposite prpE)"/>
</dbReference>
<evidence type="ECO:0000313" key="2">
    <source>
        <dbReference type="Proteomes" id="UP000346198"/>
    </source>
</evidence>
<dbReference type="Proteomes" id="UP000346198">
    <property type="component" value="Unassembled WGS sequence"/>
</dbReference>
<sequence>MHRADAGTSEHGESRFGDHRHIDRYAVALANAIVAEDVGQTANLTVQLAVGDAPHIAGLVALPQDGNLVAAGLEMAIHAIVANVELPAEEPSHHPVFKVAVAHLRELMEPVDLNLGLRSPEGVGVGEALGIFSQLAGVG</sequence>
<keyword evidence="2" id="KW-1185">Reference proteome</keyword>
<dbReference type="AlphaFoldDB" id="A0A6C2ULT3"/>
<dbReference type="EMBL" id="CAAHFH010000002">
    <property type="protein sequence ID" value="VGO21220.1"/>
    <property type="molecule type" value="Genomic_DNA"/>
</dbReference>
<accession>A0A6C2ULT3</accession>
<protein>
    <submittedName>
        <fullName evidence="1">Uncharacterized protein</fullName>
    </submittedName>
</protein>
<name>A0A6C2ULT3_9BACT</name>
<proteinExistence type="predicted"/>
<organism evidence="1 2">
    <name type="scientific">Pontiella sulfatireligans</name>
    <dbReference type="NCBI Taxonomy" id="2750658"/>
    <lineage>
        <taxon>Bacteria</taxon>
        <taxon>Pseudomonadati</taxon>
        <taxon>Kiritimatiellota</taxon>
        <taxon>Kiritimatiellia</taxon>
        <taxon>Kiritimatiellales</taxon>
        <taxon>Pontiellaceae</taxon>
        <taxon>Pontiella</taxon>
    </lineage>
</organism>
<gene>
    <name evidence="1" type="ORF">SCARR_03292</name>
</gene>
<reference evidence="1 2" key="1">
    <citation type="submission" date="2019-04" db="EMBL/GenBank/DDBJ databases">
        <authorList>
            <person name="Van Vliet M D."/>
        </authorList>
    </citation>
    <scope>NUCLEOTIDE SEQUENCE [LARGE SCALE GENOMIC DNA]</scope>
    <source>
        <strain evidence="1 2">F21</strain>
    </source>
</reference>